<organism evidence="1 2">
    <name type="scientific">Coemansia helicoidea</name>
    <dbReference type="NCBI Taxonomy" id="1286919"/>
    <lineage>
        <taxon>Eukaryota</taxon>
        <taxon>Fungi</taxon>
        <taxon>Fungi incertae sedis</taxon>
        <taxon>Zoopagomycota</taxon>
        <taxon>Kickxellomycotina</taxon>
        <taxon>Kickxellomycetes</taxon>
        <taxon>Kickxellales</taxon>
        <taxon>Kickxellaceae</taxon>
        <taxon>Coemansia</taxon>
    </lineage>
</organism>
<accession>A0ACC1KCM3</accession>
<protein>
    <submittedName>
        <fullName evidence="1">Uncharacterized protein</fullName>
    </submittedName>
</protein>
<evidence type="ECO:0000313" key="1">
    <source>
        <dbReference type="EMBL" id="KAJ2786968.1"/>
    </source>
</evidence>
<feature type="non-terminal residue" evidence="1">
    <location>
        <position position="1"/>
    </location>
</feature>
<proteinExistence type="predicted"/>
<dbReference type="Proteomes" id="UP001140087">
    <property type="component" value="Unassembled WGS sequence"/>
</dbReference>
<gene>
    <name evidence="1" type="ORF">H4R21_007144</name>
</gene>
<reference evidence="1" key="1">
    <citation type="submission" date="2022-07" db="EMBL/GenBank/DDBJ databases">
        <title>Phylogenomic reconstructions and comparative analyses of Kickxellomycotina fungi.</title>
        <authorList>
            <person name="Reynolds N.K."/>
            <person name="Stajich J.E."/>
            <person name="Barry K."/>
            <person name="Grigoriev I.V."/>
            <person name="Crous P."/>
            <person name="Smith M.E."/>
        </authorList>
    </citation>
    <scope>NUCLEOTIDE SEQUENCE</scope>
    <source>
        <strain evidence="1">BCRC 34780</strain>
    </source>
</reference>
<evidence type="ECO:0000313" key="2">
    <source>
        <dbReference type="Proteomes" id="UP001140087"/>
    </source>
</evidence>
<name>A0ACC1KCM3_9FUNG</name>
<dbReference type="EMBL" id="JANBUN010004240">
    <property type="protein sequence ID" value="KAJ2786968.1"/>
    <property type="molecule type" value="Genomic_DNA"/>
</dbReference>
<keyword evidence="2" id="KW-1185">Reference proteome</keyword>
<comment type="caution">
    <text evidence="1">The sequence shown here is derived from an EMBL/GenBank/DDBJ whole genome shotgun (WGS) entry which is preliminary data.</text>
</comment>
<sequence length="276" mass="29447">GVPAEVLLVDISDKAAEGQAMDIGDASFALPGTCRHGSYQEAGQSDIIIISAGARQRPDEPRSALVGRNLAIIQSIMDSMKPIRPTAKILVISNPVDVLTAIAQKTSGLPRHQVIGSGTYLDTGRLRNELSAITGISPTSIHAYMLGEHGDHQFTGWSAANIGGRPLLEHPKMQGVDLDSLYDKIQRKAYVIIEAKGSTYYGIGICAATLAEALLNNTSQVFPVTNYVEKYGCYMSWPAAIGHGGVEQSIDVRLSDEENEKLQAAIDAIKSGCSVI</sequence>